<dbReference type="EMBL" id="BOMW01000034">
    <property type="protein sequence ID" value="GIF06256.1"/>
    <property type="molecule type" value="Genomic_DNA"/>
</dbReference>
<accession>A0A919N8H7</accession>
<proteinExistence type="predicted"/>
<evidence type="ECO:0000313" key="2">
    <source>
        <dbReference type="Proteomes" id="UP000629619"/>
    </source>
</evidence>
<gene>
    <name evidence="1" type="ORF">Asi03nite_37940</name>
</gene>
<dbReference type="AlphaFoldDB" id="A0A919N8H7"/>
<keyword evidence="2" id="KW-1185">Reference proteome</keyword>
<evidence type="ECO:0000313" key="1">
    <source>
        <dbReference type="EMBL" id="GIF06256.1"/>
    </source>
</evidence>
<name>A0A919N8H7_9ACTN</name>
<sequence length="138" mass="14232">MDVDIAQTAAALMPYVTAAVSAYGATTLDKLRDAVVDSATNATVGVGHRLLNRILGREQSRQVIEGAILDAAAGEEDSEAALRLQIRKALAADPALARDVLALLPESATRVEAAGERSIAIGHNSGVASTGDNASIQR</sequence>
<comment type="caution">
    <text evidence="1">The sequence shown here is derived from an EMBL/GenBank/DDBJ whole genome shotgun (WGS) entry which is preliminary data.</text>
</comment>
<dbReference type="Proteomes" id="UP000629619">
    <property type="component" value="Unassembled WGS sequence"/>
</dbReference>
<protein>
    <submittedName>
        <fullName evidence="1">Uncharacterized protein</fullName>
    </submittedName>
</protein>
<reference evidence="1" key="1">
    <citation type="submission" date="2021-01" db="EMBL/GenBank/DDBJ databases">
        <title>Whole genome shotgun sequence of Actinoplanes siamensis NBRC 109076.</title>
        <authorList>
            <person name="Komaki H."/>
            <person name="Tamura T."/>
        </authorList>
    </citation>
    <scope>NUCLEOTIDE SEQUENCE</scope>
    <source>
        <strain evidence="1">NBRC 109076</strain>
    </source>
</reference>
<organism evidence="1 2">
    <name type="scientific">Actinoplanes siamensis</name>
    <dbReference type="NCBI Taxonomy" id="1223317"/>
    <lineage>
        <taxon>Bacteria</taxon>
        <taxon>Bacillati</taxon>
        <taxon>Actinomycetota</taxon>
        <taxon>Actinomycetes</taxon>
        <taxon>Micromonosporales</taxon>
        <taxon>Micromonosporaceae</taxon>
        <taxon>Actinoplanes</taxon>
    </lineage>
</organism>